<sequence>LAASNCRHQLGKDNARALYLCAMVFAKDETTIKDAQKLLEKAISISPHLLDAVFLLVELYDRTQNYEKAITLLKKQAETTVNSRLHRLLGDFLSKTNRPLDAHHQYRLRL</sequence>
<dbReference type="Pfam" id="PF14559">
    <property type="entry name" value="TPR_19"/>
    <property type="match status" value="1"/>
</dbReference>
<protein>
    <submittedName>
        <fullName evidence="1">Anaphase promoting complex subunit 7 (inferred by orthology to a D. melanogaster protein)</fullName>
    </submittedName>
</protein>
<dbReference type="Gene3D" id="1.25.40.10">
    <property type="entry name" value="Tetratricopeptide repeat domain"/>
    <property type="match status" value="1"/>
</dbReference>
<reference evidence="1" key="1">
    <citation type="submission" date="2017-02" db="UniProtKB">
        <authorList>
            <consortium name="WormBaseParasite"/>
        </authorList>
    </citation>
    <scope>IDENTIFICATION</scope>
</reference>
<dbReference type="WBParaSite" id="ASIM_0000570401-mRNA-1">
    <property type="protein sequence ID" value="ASIM_0000570401-mRNA-1"/>
    <property type="gene ID" value="ASIM_0000570401"/>
</dbReference>
<accession>A0A0M3JDL6</accession>
<organism evidence="1">
    <name type="scientific">Anisakis simplex</name>
    <name type="common">Herring worm</name>
    <dbReference type="NCBI Taxonomy" id="6269"/>
    <lineage>
        <taxon>Eukaryota</taxon>
        <taxon>Metazoa</taxon>
        <taxon>Ecdysozoa</taxon>
        <taxon>Nematoda</taxon>
        <taxon>Chromadorea</taxon>
        <taxon>Rhabditida</taxon>
        <taxon>Spirurina</taxon>
        <taxon>Ascaridomorpha</taxon>
        <taxon>Ascaridoidea</taxon>
        <taxon>Anisakidae</taxon>
        <taxon>Anisakis</taxon>
        <taxon>Anisakis simplex complex</taxon>
    </lineage>
</organism>
<dbReference type="AlphaFoldDB" id="A0A0M3JDL6"/>
<proteinExistence type="predicted"/>
<dbReference type="InterPro" id="IPR011990">
    <property type="entry name" value="TPR-like_helical_dom_sf"/>
</dbReference>
<name>A0A0M3JDL6_ANISI</name>
<dbReference type="SUPFAM" id="SSF48452">
    <property type="entry name" value="TPR-like"/>
    <property type="match status" value="1"/>
</dbReference>
<evidence type="ECO:0000313" key="1">
    <source>
        <dbReference type="WBParaSite" id="ASIM_0000570401-mRNA-1"/>
    </source>
</evidence>